<proteinExistence type="predicted"/>
<dbReference type="Proteomes" id="UP000308760">
    <property type="component" value="Unassembled WGS sequence"/>
</dbReference>
<dbReference type="EMBL" id="STGY01000081">
    <property type="protein sequence ID" value="THV33947.1"/>
    <property type="molecule type" value="Genomic_DNA"/>
</dbReference>
<keyword evidence="2" id="KW-1133">Transmembrane helix</keyword>
<sequence>MKLQPPWLARVLDADGRTAGTGIAVDAEHVLTRIGENRPHGPVRVEFPFLPEPVTIEAEIAELLGAGPRPAALLRLAQPVPGLTGPSAPAPLGRSGHLDGRAVRLLGFTAGEAADLATGEAEAGPADAVDRMRLRPAGVRDWDVDAGAVGGPVWDKRSRRVIGQITEIDDRREHALAIPLDHLPGFDRLGALDADATADLGPHLPRATELGSPVTLPPGGWTPGAPPAHTWRPTRRTLVVLLAAAAAVAVAVPLVWKFFLDPYRQRPFDELESVATGIDYADDDPGFEEIYLAQDHALFVYTGSDSTVYLHGVDADSGESIWSRPAEIAASPDFDDDYYEDDESRPYFSTVVSDGLIAVAVEDRSDDSSEYKDYEGYSPTEYVWHFFDWDTGRGIGTVDGASSQGWPVGDRLVTTDAADTTVSVYDNRGSELQQWAAPSDEGVVSLNPARTWDAYLDADFGFTDGRVLVASEDDRVELYEVGSSEPLASGQIPTDDYLLYEDRLFTLDGGAIGVYDLDTLEFDHEHELADAAVDEYGYLYVCGETRICVDTYPDYEDGVPHHLTVYDFDDQEVVFELDDYGGAVPAGRHLLVWDEGGQANTTRIYDHDFDPVGEAIDGFAYPIDGGSALLGTQGMSGPLIGLGVHDGEQTTLTDELDAENCTASDSRLACFHGDGMWIYRFR</sequence>
<keyword evidence="2" id="KW-0472">Membrane</keyword>
<organism evidence="3 4">
    <name type="scientific">Glycomyces buryatensis</name>
    <dbReference type="NCBI Taxonomy" id="2570927"/>
    <lineage>
        <taxon>Bacteria</taxon>
        <taxon>Bacillati</taxon>
        <taxon>Actinomycetota</taxon>
        <taxon>Actinomycetes</taxon>
        <taxon>Glycomycetales</taxon>
        <taxon>Glycomycetaceae</taxon>
        <taxon>Glycomyces</taxon>
    </lineage>
</organism>
<reference evidence="3 4" key="2">
    <citation type="submission" date="2019-05" db="EMBL/GenBank/DDBJ databases">
        <title>Glycomyces buryatensis sp. nov.</title>
        <authorList>
            <person name="Nikitina E."/>
        </authorList>
    </citation>
    <scope>NUCLEOTIDE SEQUENCE [LARGE SCALE GENOMIC DNA]</scope>
    <source>
        <strain evidence="3 4">18</strain>
    </source>
</reference>
<evidence type="ECO:0000313" key="3">
    <source>
        <dbReference type="EMBL" id="THV33947.1"/>
    </source>
</evidence>
<accession>A0A4S8PRR4</accession>
<dbReference type="SUPFAM" id="SSF50998">
    <property type="entry name" value="Quinoprotein alcohol dehydrogenase-like"/>
    <property type="match status" value="1"/>
</dbReference>
<comment type="caution">
    <text evidence="3">The sequence shown here is derived from an EMBL/GenBank/DDBJ whole genome shotgun (WGS) entry which is preliminary data.</text>
</comment>
<dbReference type="AlphaFoldDB" id="A0A4S8PRR4"/>
<dbReference type="InterPro" id="IPR011047">
    <property type="entry name" value="Quinoprotein_ADH-like_sf"/>
</dbReference>
<evidence type="ECO:0000313" key="4">
    <source>
        <dbReference type="Proteomes" id="UP000308760"/>
    </source>
</evidence>
<name>A0A4S8PRR4_9ACTN</name>
<evidence type="ECO:0000256" key="2">
    <source>
        <dbReference type="SAM" id="Phobius"/>
    </source>
</evidence>
<reference evidence="4" key="1">
    <citation type="submission" date="2019-04" db="EMBL/GenBank/DDBJ databases">
        <title>Nocardioides xinjiangensis sp. nov.</title>
        <authorList>
            <person name="Liu S."/>
        </authorList>
    </citation>
    <scope>NUCLEOTIDE SEQUENCE [LARGE SCALE GENOMIC DNA]</scope>
    <source>
        <strain evidence="4">18</strain>
    </source>
</reference>
<feature type="region of interest" description="Disordered" evidence="1">
    <location>
        <begin position="208"/>
        <end position="228"/>
    </location>
</feature>
<keyword evidence="2" id="KW-0812">Transmembrane</keyword>
<feature type="transmembrane region" description="Helical" evidence="2">
    <location>
        <begin position="238"/>
        <end position="259"/>
    </location>
</feature>
<gene>
    <name evidence="3" type="ORF">FAB82_24555</name>
</gene>
<dbReference type="OrthoDB" id="3333926at2"/>
<protein>
    <submittedName>
        <fullName evidence="3">Uncharacterized protein</fullName>
    </submittedName>
</protein>
<evidence type="ECO:0000256" key="1">
    <source>
        <dbReference type="SAM" id="MobiDB-lite"/>
    </source>
</evidence>
<dbReference type="RefSeq" id="WP_136537202.1">
    <property type="nucleotide sequence ID" value="NZ_STGY01000081.1"/>
</dbReference>
<keyword evidence="4" id="KW-1185">Reference proteome</keyword>